<protein>
    <submittedName>
        <fullName evidence="1">Uncharacterized protein</fullName>
    </submittedName>
</protein>
<name>A0A366I1C7_9GAMM</name>
<comment type="caution">
    <text evidence="1">The sequence shown here is derived from an EMBL/GenBank/DDBJ whole genome shotgun (WGS) entry which is preliminary data.</text>
</comment>
<evidence type="ECO:0000313" key="2">
    <source>
        <dbReference type="Proteomes" id="UP000253046"/>
    </source>
</evidence>
<evidence type="ECO:0000313" key="1">
    <source>
        <dbReference type="EMBL" id="RBP60997.1"/>
    </source>
</evidence>
<reference evidence="1 2" key="1">
    <citation type="submission" date="2018-06" db="EMBL/GenBank/DDBJ databases">
        <title>Genomic Encyclopedia of Type Strains, Phase IV (KMG-IV): sequencing the most valuable type-strain genomes for metagenomic binning, comparative biology and taxonomic classification.</title>
        <authorList>
            <person name="Goeker M."/>
        </authorList>
    </citation>
    <scope>NUCLEOTIDE SEQUENCE [LARGE SCALE GENOMIC DNA]</scope>
    <source>
        <strain evidence="1 2">DSM 30166</strain>
    </source>
</reference>
<proteinExistence type="predicted"/>
<sequence length="55" mass="6709">MNSEHYYKDVSIEPNKNENYLVGLMTGEMKENCIESYAYSRINKNNYRRRRWAND</sequence>
<keyword evidence="2" id="KW-1185">Reference proteome</keyword>
<organism evidence="1 2">
    <name type="scientific">Brenneria salicis ATCC 15712 = DSM 30166</name>
    <dbReference type="NCBI Taxonomy" id="714314"/>
    <lineage>
        <taxon>Bacteria</taxon>
        <taxon>Pseudomonadati</taxon>
        <taxon>Pseudomonadota</taxon>
        <taxon>Gammaproteobacteria</taxon>
        <taxon>Enterobacterales</taxon>
        <taxon>Pectobacteriaceae</taxon>
        <taxon>Brenneria</taxon>
    </lineage>
</organism>
<gene>
    <name evidence="1" type="ORF">DES54_12849</name>
</gene>
<dbReference type="AlphaFoldDB" id="A0A366I1C7"/>
<dbReference type="Proteomes" id="UP000253046">
    <property type="component" value="Unassembled WGS sequence"/>
</dbReference>
<dbReference type="EMBL" id="QNRY01000028">
    <property type="protein sequence ID" value="RBP60997.1"/>
    <property type="molecule type" value="Genomic_DNA"/>
</dbReference>
<accession>A0A366I1C7</accession>